<proteinExistence type="inferred from homology"/>
<dbReference type="Gene3D" id="3.40.50.720">
    <property type="entry name" value="NAD(P)-binding Rossmann-like Domain"/>
    <property type="match status" value="2"/>
</dbReference>
<accession>A0A978UYE8</accession>
<dbReference type="InterPro" id="IPR036291">
    <property type="entry name" value="NAD(P)-bd_dom_sf"/>
</dbReference>
<protein>
    <recommendedName>
        <fullName evidence="2">NmrA-like domain-containing protein</fullName>
    </recommendedName>
</protein>
<dbReference type="PANTHER" id="PTHR43349:SF35">
    <property type="entry name" value="PHENYLCOUMARAN BENZYLIC ETHER REDUCTASE 1"/>
    <property type="match status" value="1"/>
</dbReference>
<dbReference type="SUPFAM" id="SSF51735">
    <property type="entry name" value="NAD(P)-binding Rossmann-fold domains"/>
    <property type="match status" value="1"/>
</dbReference>
<dbReference type="Proteomes" id="UP000813462">
    <property type="component" value="Unassembled WGS sequence"/>
</dbReference>
<dbReference type="InterPro" id="IPR008030">
    <property type="entry name" value="NmrA-like"/>
</dbReference>
<dbReference type="InterPro" id="IPR050608">
    <property type="entry name" value="NmrA-type/Isoflavone_red_sf"/>
</dbReference>
<dbReference type="Pfam" id="PF05368">
    <property type="entry name" value="NmrA"/>
    <property type="match status" value="1"/>
</dbReference>
<reference evidence="3" key="1">
    <citation type="journal article" date="2021" name="Front. Plant Sci.">
        <title>Chromosome-Scale Genome Assembly for Chinese Sour Jujube and Insights Into Its Genome Evolution and Domestication Signature.</title>
        <authorList>
            <person name="Shen L.-Y."/>
            <person name="Luo H."/>
            <person name="Wang X.-L."/>
            <person name="Wang X.-M."/>
            <person name="Qiu X.-J."/>
            <person name="Liu H."/>
            <person name="Zhou S.-S."/>
            <person name="Jia K.-H."/>
            <person name="Nie S."/>
            <person name="Bao Y.-T."/>
            <person name="Zhang R.-G."/>
            <person name="Yun Q.-Z."/>
            <person name="Chai Y.-H."/>
            <person name="Lu J.-Y."/>
            <person name="Li Y."/>
            <person name="Zhao S.-W."/>
            <person name="Mao J.-F."/>
            <person name="Jia S.-G."/>
            <person name="Mao Y.-M."/>
        </authorList>
    </citation>
    <scope>NUCLEOTIDE SEQUENCE</scope>
    <source>
        <strain evidence="3">AT0</strain>
        <tissue evidence="3">Leaf</tissue>
    </source>
</reference>
<dbReference type="AlphaFoldDB" id="A0A978UYE8"/>
<evidence type="ECO:0000259" key="2">
    <source>
        <dbReference type="Pfam" id="PF05368"/>
    </source>
</evidence>
<gene>
    <name evidence="3" type="ORF">FEM48_Zijuj08G0098700</name>
</gene>
<dbReference type="PANTHER" id="PTHR43349">
    <property type="entry name" value="PINORESINOL REDUCTASE-RELATED"/>
    <property type="match status" value="1"/>
</dbReference>
<organism evidence="3 4">
    <name type="scientific">Ziziphus jujuba var. spinosa</name>
    <dbReference type="NCBI Taxonomy" id="714518"/>
    <lineage>
        <taxon>Eukaryota</taxon>
        <taxon>Viridiplantae</taxon>
        <taxon>Streptophyta</taxon>
        <taxon>Embryophyta</taxon>
        <taxon>Tracheophyta</taxon>
        <taxon>Spermatophyta</taxon>
        <taxon>Magnoliopsida</taxon>
        <taxon>eudicotyledons</taxon>
        <taxon>Gunneridae</taxon>
        <taxon>Pentapetalae</taxon>
        <taxon>rosids</taxon>
        <taxon>fabids</taxon>
        <taxon>Rosales</taxon>
        <taxon>Rhamnaceae</taxon>
        <taxon>Paliureae</taxon>
        <taxon>Ziziphus</taxon>
    </lineage>
</organism>
<feature type="domain" description="NmrA-like" evidence="2">
    <location>
        <begin position="3"/>
        <end position="62"/>
    </location>
</feature>
<dbReference type="EMBL" id="JAEACU010000008">
    <property type="protein sequence ID" value="KAH7520014.1"/>
    <property type="molecule type" value="Genomic_DNA"/>
</dbReference>
<sequence length="140" mass="15299">MAEKSKILVIGGTGYIGKFIVEASAKAGRSTFALVRDQTTVSDPSKAKLIDSFKTHGVTLIQRLLPSEFGMDVDRTPIVELAATALDRKVNIRRLIEAEGIPYTYVISHGFLHFMLHKLGQLESTIASRDKVTIIGDGNL</sequence>
<dbReference type="Gene3D" id="3.90.25.10">
    <property type="entry name" value="UDP-galactose 4-epimerase, domain 1"/>
    <property type="match status" value="1"/>
</dbReference>
<evidence type="ECO:0000256" key="1">
    <source>
        <dbReference type="ARBA" id="ARBA00005725"/>
    </source>
</evidence>
<dbReference type="GO" id="GO:0009807">
    <property type="term" value="P:lignan biosynthetic process"/>
    <property type="evidence" value="ECO:0007669"/>
    <property type="project" value="UniProtKB-ARBA"/>
</dbReference>
<name>A0A978UYE8_ZIZJJ</name>
<evidence type="ECO:0000313" key="3">
    <source>
        <dbReference type="EMBL" id="KAH7520014.1"/>
    </source>
</evidence>
<evidence type="ECO:0000313" key="4">
    <source>
        <dbReference type="Proteomes" id="UP000813462"/>
    </source>
</evidence>
<comment type="similarity">
    <text evidence="1">Belongs to the NmrA-type oxidoreductase family. Isoflavone reductase subfamily.</text>
</comment>
<comment type="caution">
    <text evidence="3">The sequence shown here is derived from an EMBL/GenBank/DDBJ whole genome shotgun (WGS) entry which is preliminary data.</text>
</comment>